<evidence type="ECO:0000259" key="2">
    <source>
        <dbReference type="Pfam" id="PF06724"/>
    </source>
</evidence>
<evidence type="ECO:0000313" key="3">
    <source>
        <dbReference type="EMBL" id="MTD13393.1"/>
    </source>
</evidence>
<reference evidence="3 4" key="1">
    <citation type="submission" date="2019-11" db="EMBL/GenBank/DDBJ databases">
        <authorList>
            <person name="Jiang L.-Q."/>
        </authorList>
    </citation>
    <scope>NUCLEOTIDE SEQUENCE [LARGE SCALE GENOMIC DNA]</scope>
    <source>
        <strain evidence="3 4">YIM 132087</strain>
    </source>
</reference>
<evidence type="ECO:0000313" key="4">
    <source>
        <dbReference type="Proteomes" id="UP000460221"/>
    </source>
</evidence>
<accession>A0A7K1FJG1</accession>
<organism evidence="3 4">
    <name type="scientific">Nakamurella alba</name>
    <dbReference type="NCBI Taxonomy" id="2665158"/>
    <lineage>
        <taxon>Bacteria</taxon>
        <taxon>Bacillati</taxon>
        <taxon>Actinomycetota</taxon>
        <taxon>Actinomycetes</taxon>
        <taxon>Nakamurellales</taxon>
        <taxon>Nakamurellaceae</taxon>
        <taxon>Nakamurella</taxon>
    </lineage>
</organism>
<evidence type="ECO:0000256" key="1">
    <source>
        <dbReference type="SAM" id="Phobius"/>
    </source>
</evidence>
<keyword evidence="4" id="KW-1185">Reference proteome</keyword>
<feature type="transmembrane region" description="Helical" evidence="1">
    <location>
        <begin position="204"/>
        <end position="225"/>
    </location>
</feature>
<feature type="domain" description="DUF1206" evidence="2">
    <location>
        <begin position="202"/>
        <end position="269"/>
    </location>
</feature>
<feature type="domain" description="DUF1206" evidence="2">
    <location>
        <begin position="30"/>
        <end position="98"/>
    </location>
</feature>
<feature type="transmembrane region" description="Helical" evidence="1">
    <location>
        <begin position="245"/>
        <end position="266"/>
    </location>
</feature>
<dbReference type="RefSeq" id="WP_154767259.1">
    <property type="nucleotide sequence ID" value="NZ_WLYK01000001.1"/>
</dbReference>
<dbReference type="AlphaFoldDB" id="A0A7K1FJG1"/>
<dbReference type="Proteomes" id="UP000460221">
    <property type="component" value="Unassembled WGS sequence"/>
</dbReference>
<feature type="transmembrane region" description="Helical" evidence="1">
    <location>
        <begin position="76"/>
        <end position="100"/>
    </location>
</feature>
<keyword evidence="1" id="KW-0812">Transmembrane</keyword>
<dbReference type="EMBL" id="WLYK01000001">
    <property type="protein sequence ID" value="MTD13393.1"/>
    <property type="molecule type" value="Genomic_DNA"/>
</dbReference>
<dbReference type="InterPro" id="IPR009597">
    <property type="entry name" value="DUF1206"/>
</dbReference>
<proteinExistence type="predicted"/>
<name>A0A7K1FJG1_9ACTN</name>
<keyword evidence="1" id="KW-0472">Membrane</keyword>
<gene>
    <name evidence="3" type="ORF">GIS00_05460</name>
</gene>
<feature type="domain" description="DUF1206" evidence="2">
    <location>
        <begin position="112"/>
        <end position="181"/>
    </location>
</feature>
<feature type="transmembrane region" description="Helical" evidence="1">
    <location>
        <begin position="112"/>
        <end position="132"/>
    </location>
</feature>
<feature type="transmembrane region" description="Helical" evidence="1">
    <location>
        <begin position="24"/>
        <end position="47"/>
    </location>
</feature>
<feature type="transmembrane region" description="Helical" evidence="1">
    <location>
        <begin position="152"/>
        <end position="177"/>
    </location>
</feature>
<comment type="caution">
    <text evidence="3">The sequence shown here is derived from an EMBL/GenBank/DDBJ whole genome shotgun (WGS) entry which is preliminary data.</text>
</comment>
<protein>
    <submittedName>
        <fullName evidence="3">DUF1206 domain-containing protein</fullName>
    </submittedName>
</protein>
<dbReference type="Pfam" id="PF06724">
    <property type="entry name" value="DUF1206"/>
    <property type="match status" value="3"/>
</dbReference>
<sequence length="273" mass="27960">MTGPASKARAAAGSGRRAEQSPAFGVLVMVGLIAYGVVHLLIAWIAVQVAWGGSGEEASQTGALQEMAETPVGVPLLWITALGLFALAVWMVASAIWGYADDNGATKVGKRLGAAAKAVIYAALGVSAIGTATGSGGGSGDQGQQTMTAKLLGLPFGPVLVIIVGVVIVVIGGRLVYRGVKAKFLDDLQDHPGKAAEMFGRVGYVAKGIALGVVGILFAVAGFTYDPEKAGGLDDALKTLRDQPFGAVLLTLVALGIASFGVYCFYWSRHAKR</sequence>
<keyword evidence="1" id="KW-1133">Transmembrane helix</keyword>